<name>A0A4Q6XSJ3_9SPHI</name>
<evidence type="ECO:0000313" key="1">
    <source>
        <dbReference type="EMBL" id="RZF59517.1"/>
    </source>
</evidence>
<dbReference type="PROSITE" id="PS51257">
    <property type="entry name" value="PROKAR_LIPOPROTEIN"/>
    <property type="match status" value="1"/>
</dbReference>
<reference evidence="1 2" key="1">
    <citation type="submission" date="2019-02" db="EMBL/GenBank/DDBJ databases">
        <authorList>
            <person name="Li Y."/>
        </authorList>
    </citation>
    <scope>NUCLEOTIDE SEQUENCE [LARGE SCALE GENOMIC DNA]</scope>
    <source>
        <strain evidence="1 2">30C10-4-7</strain>
    </source>
</reference>
<dbReference type="OrthoDB" id="9899428at2"/>
<proteinExistence type="predicted"/>
<sequence length="191" mass="21615">MKAKILFLLLAINVLFGCKKEGESIEKDDTFFDGKIGSTLYDNIPNEFRTQKLIRTIQENPLYCIVLSDTFDEMPNVLGLSSVQMQINISNPMVGKKYTITDLIESGDIVHQGIVCDYIERVAVNPTKTQKLTYIPSLKKPVHLSVNRVDMDPVTESKIVEGEIKGYLFNTSDLNDSILVEATFRTKQYKN</sequence>
<dbReference type="Proteomes" id="UP000292855">
    <property type="component" value="Unassembled WGS sequence"/>
</dbReference>
<dbReference type="AlphaFoldDB" id="A0A4Q6XSJ3"/>
<protein>
    <submittedName>
        <fullName evidence="1">DUF5025 domain-containing protein</fullName>
    </submittedName>
</protein>
<dbReference type="RefSeq" id="WP_130141437.1">
    <property type="nucleotide sequence ID" value="NZ_SGIT01000002.1"/>
</dbReference>
<organism evidence="1 2">
    <name type="scientific">Sphingobacterium corticibacterium</name>
    <dbReference type="NCBI Taxonomy" id="2484746"/>
    <lineage>
        <taxon>Bacteria</taxon>
        <taxon>Pseudomonadati</taxon>
        <taxon>Bacteroidota</taxon>
        <taxon>Sphingobacteriia</taxon>
        <taxon>Sphingobacteriales</taxon>
        <taxon>Sphingobacteriaceae</taxon>
        <taxon>Sphingobacterium</taxon>
    </lineage>
</organism>
<dbReference type="InterPro" id="IPR032206">
    <property type="entry name" value="DUF5025"/>
</dbReference>
<comment type="caution">
    <text evidence="1">The sequence shown here is derived from an EMBL/GenBank/DDBJ whole genome shotgun (WGS) entry which is preliminary data.</text>
</comment>
<gene>
    <name evidence="1" type="ORF">EWE74_10140</name>
</gene>
<accession>A0A4Q6XSJ3</accession>
<evidence type="ECO:0000313" key="2">
    <source>
        <dbReference type="Proteomes" id="UP000292855"/>
    </source>
</evidence>
<dbReference type="EMBL" id="SGIT01000002">
    <property type="protein sequence ID" value="RZF59517.1"/>
    <property type="molecule type" value="Genomic_DNA"/>
</dbReference>
<dbReference type="Pfam" id="PF16428">
    <property type="entry name" value="DUF5025"/>
    <property type="match status" value="1"/>
</dbReference>
<keyword evidence="2" id="KW-1185">Reference proteome</keyword>